<feature type="compositionally biased region" description="Polar residues" evidence="1">
    <location>
        <begin position="174"/>
        <end position="184"/>
    </location>
</feature>
<feature type="region of interest" description="Disordered" evidence="1">
    <location>
        <begin position="138"/>
        <end position="187"/>
    </location>
</feature>
<dbReference type="InterPro" id="IPR029063">
    <property type="entry name" value="SAM-dependent_MTases_sf"/>
</dbReference>
<dbReference type="Pfam" id="PF08241">
    <property type="entry name" value="Methyltransf_11"/>
    <property type="match status" value="1"/>
</dbReference>
<feature type="region of interest" description="Disordered" evidence="1">
    <location>
        <begin position="299"/>
        <end position="350"/>
    </location>
</feature>
<accession>B6JV55</accession>
<evidence type="ECO:0000313" key="4">
    <source>
        <dbReference type="Proteomes" id="UP000001744"/>
    </source>
</evidence>
<evidence type="ECO:0000256" key="1">
    <source>
        <dbReference type="SAM" id="MobiDB-lite"/>
    </source>
</evidence>
<evidence type="ECO:0000313" key="3">
    <source>
        <dbReference type="EMBL" id="EEB05256.1"/>
    </source>
</evidence>
<dbReference type="SUPFAM" id="SSF53335">
    <property type="entry name" value="S-adenosyl-L-methionine-dependent methyltransferases"/>
    <property type="match status" value="1"/>
</dbReference>
<organism evidence="3 4">
    <name type="scientific">Schizosaccharomyces japonicus (strain yFS275 / FY16936)</name>
    <name type="common">Fission yeast</name>
    <dbReference type="NCBI Taxonomy" id="402676"/>
    <lineage>
        <taxon>Eukaryota</taxon>
        <taxon>Fungi</taxon>
        <taxon>Dikarya</taxon>
        <taxon>Ascomycota</taxon>
        <taxon>Taphrinomycotina</taxon>
        <taxon>Schizosaccharomycetes</taxon>
        <taxon>Schizosaccharomycetales</taxon>
        <taxon>Schizosaccharomycetaceae</taxon>
        <taxon>Schizosaccharomyces</taxon>
    </lineage>
</organism>
<dbReference type="EMBL" id="KE651166">
    <property type="protein sequence ID" value="EEB05256.1"/>
    <property type="molecule type" value="Genomic_DNA"/>
</dbReference>
<feature type="compositionally biased region" description="Low complexity" evidence="1">
    <location>
        <begin position="320"/>
        <end position="350"/>
    </location>
</feature>
<dbReference type="InterPro" id="IPR013216">
    <property type="entry name" value="Methyltransf_11"/>
</dbReference>
<dbReference type="STRING" id="402676.B6JV55"/>
<dbReference type="RefSeq" id="XP_002171549.1">
    <property type="nucleotide sequence ID" value="XM_002171513.1"/>
</dbReference>
<evidence type="ECO:0000259" key="2">
    <source>
        <dbReference type="Pfam" id="PF08241"/>
    </source>
</evidence>
<feature type="compositionally biased region" description="Low complexity" evidence="1">
    <location>
        <begin position="138"/>
        <end position="156"/>
    </location>
</feature>
<feature type="compositionally biased region" description="Basic residues" evidence="1">
    <location>
        <begin position="27"/>
        <end position="39"/>
    </location>
</feature>
<dbReference type="Proteomes" id="UP000001744">
    <property type="component" value="Unassembled WGS sequence"/>
</dbReference>
<feature type="domain" description="Methyltransferase type 11" evidence="2">
    <location>
        <begin position="654"/>
        <end position="695"/>
    </location>
</feature>
<dbReference type="AlphaFoldDB" id="B6JV55"/>
<feature type="compositionally biased region" description="Basic and acidic residues" evidence="1">
    <location>
        <begin position="475"/>
        <end position="484"/>
    </location>
</feature>
<dbReference type="GeneID" id="7047844"/>
<dbReference type="HOGENOM" id="CLU_344890_0_0_1"/>
<gene>
    <name evidence="3" type="ORF">SJAG_00257</name>
</gene>
<dbReference type="GO" id="GO:0008757">
    <property type="term" value="F:S-adenosylmethionine-dependent methyltransferase activity"/>
    <property type="evidence" value="ECO:0007669"/>
    <property type="project" value="InterPro"/>
</dbReference>
<proteinExistence type="predicted"/>
<protein>
    <recommendedName>
        <fullName evidence="2">Methyltransferase type 11 domain-containing protein</fullName>
    </recommendedName>
</protein>
<feature type="compositionally biased region" description="Low complexity" evidence="1">
    <location>
        <begin position="69"/>
        <end position="87"/>
    </location>
</feature>
<dbReference type="eggNOG" id="ENOG502RDBT">
    <property type="taxonomic scope" value="Eukaryota"/>
</dbReference>
<reference evidence="3 4" key="1">
    <citation type="journal article" date="2011" name="Science">
        <title>Comparative functional genomics of the fission yeasts.</title>
        <authorList>
            <person name="Rhind N."/>
            <person name="Chen Z."/>
            <person name="Yassour M."/>
            <person name="Thompson D.A."/>
            <person name="Haas B.J."/>
            <person name="Habib N."/>
            <person name="Wapinski I."/>
            <person name="Roy S."/>
            <person name="Lin M.F."/>
            <person name="Heiman D.I."/>
            <person name="Young S.K."/>
            <person name="Furuya K."/>
            <person name="Guo Y."/>
            <person name="Pidoux A."/>
            <person name="Chen H.M."/>
            <person name="Robbertse B."/>
            <person name="Goldberg J.M."/>
            <person name="Aoki K."/>
            <person name="Bayne E.H."/>
            <person name="Berlin A.M."/>
            <person name="Desjardins C.A."/>
            <person name="Dobbs E."/>
            <person name="Dukaj L."/>
            <person name="Fan L."/>
            <person name="FitzGerald M.G."/>
            <person name="French C."/>
            <person name="Gujja S."/>
            <person name="Hansen K."/>
            <person name="Keifenheim D."/>
            <person name="Levin J.Z."/>
            <person name="Mosher R.A."/>
            <person name="Mueller C.A."/>
            <person name="Pfiffner J."/>
            <person name="Priest M."/>
            <person name="Russ C."/>
            <person name="Smialowska A."/>
            <person name="Swoboda P."/>
            <person name="Sykes S.M."/>
            <person name="Vaughn M."/>
            <person name="Vengrova S."/>
            <person name="Yoder R."/>
            <person name="Zeng Q."/>
            <person name="Allshire R."/>
            <person name="Baulcombe D."/>
            <person name="Birren B.W."/>
            <person name="Brown W."/>
            <person name="Ekwall K."/>
            <person name="Kellis M."/>
            <person name="Leatherwood J."/>
            <person name="Levin H."/>
            <person name="Margalit H."/>
            <person name="Martienssen R."/>
            <person name="Nieduszynski C.A."/>
            <person name="Spatafora J.W."/>
            <person name="Friedman N."/>
            <person name="Dalgaard J.Z."/>
            <person name="Baumann P."/>
            <person name="Niki H."/>
            <person name="Regev A."/>
            <person name="Nusbaum C."/>
        </authorList>
    </citation>
    <scope>NUCLEOTIDE SEQUENCE [LARGE SCALE GENOMIC DNA]</scope>
    <source>
        <strain evidence="4">yFS275 / FY16936</strain>
    </source>
</reference>
<sequence length="820" mass="90415">MVFLGISQQLDHLLVTDASQLPEAPPKPKKKKDKNKYPKNSHSFDDGSASVKTSSDSQASSSKSKKWSFKWLKSQSKTSSASQSSASEHANDARSSNSRDVDSIHSSALSGSSLGKAKWSQSFAYDILDIPGSASIHTTSTDEAASSTTGAAGSPSIVTEDITGGDKADATLSAPESNPQSARSKPTLMETKLARASKNRLKVGAAYRPNVAGAELAGEHGAARENYENNHLVVADASQTVGLPTLASNEREKKWDEDCMTGTFDSSYRSVMQDMDEGVANVDDSHRPYMSTSDCIPREWSANTETDSPLEHMPRRRPTLPRLSSLQSIQSSDDALRTTSPYSTTPSSASYNLHDLSASRLYADPLSIGSNSLTSAGASSLELPPLQPIAECPPAFRLSQGRRIYPEPNAHYRALEMENANRYLPADYPRTPSGMDDVTSQDFNANLGDMNRAWSQMSIRDRQPSPIPSATPYRRSSDRVRLDKNSYAAAPDRPEPASSLRQAPNPMYRKSATNAALAYDWIGAIDRFYITPSVSKRTATGPGASKDVMDVSPDGSSAEYSQVFVGCKTMFLQLTNGQCFCSQRALSLLRSASQRDVHILDIPSDSGYAVTHALSMLYPQCDLHLCSNRDLELNDLPGRKNTFTFSMFRPSMPLPYENNYFDCCTMRFLPACVPIDYWPSFLRNLYRVVKPGGAIEMLVFDFTYTNAGQLTQQYMSHVAANCRKAGYFAEPSRKLSKLIEDAGFHHLNLAQIVFPLHQVGRATNAFRRFVEDTVNVYEKAFVTEPEYASEDMQKQLHQEFMRYRSGVLYTLITFDKPIVL</sequence>
<dbReference type="OrthoDB" id="10017101at2759"/>
<keyword evidence="4" id="KW-1185">Reference proteome</keyword>
<feature type="region of interest" description="Disordered" evidence="1">
    <location>
        <begin position="17"/>
        <end position="111"/>
    </location>
</feature>
<dbReference type="VEuPathDB" id="FungiDB:SJAG_00257"/>
<feature type="region of interest" description="Disordered" evidence="1">
    <location>
        <begin position="457"/>
        <end position="505"/>
    </location>
</feature>
<feature type="compositionally biased region" description="Low complexity" evidence="1">
    <location>
        <begin position="48"/>
        <end position="62"/>
    </location>
</feature>
<feature type="compositionally biased region" description="Basic and acidic residues" evidence="1">
    <location>
        <begin position="89"/>
        <end position="103"/>
    </location>
</feature>
<name>B6JV55_SCHJY</name>
<dbReference type="Gene3D" id="3.40.50.150">
    <property type="entry name" value="Vaccinia Virus protein VP39"/>
    <property type="match status" value="1"/>
</dbReference>
<dbReference type="JaponicusDB" id="SJAG_00257"/>